<proteinExistence type="predicted"/>
<dbReference type="AlphaFoldDB" id="A0AAD8FSN2"/>
<feature type="non-terminal residue" evidence="2">
    <location>
        <position position="399"/>
    </location>
</feature>
<sequence length="399" mass="42100">AESSLLSPDNPATPTMYKYRPAYSSPGKNHSSKMSRGDSLREPPSLLESSQQTSYHSEPSLDGLSGPQPGHGWGRLSVAPSPPACAPLTPTPGRGPADGGALSSVRSEGTTSTSYKSLPNQTPRNGSLSYDSLPTPSESPEFESAAPEPPPGYSSPFLSAQIAQQREAELQHCKPGFALPSRRDGLHRAPSSRGCEIEERDRLLSGPHPHQRAPPPRFGRPVLLSSSPPGREGGPPQQQQHSMRAKSLGSPEKGYHHYSQFHPHLHQYPPTHGALGKSASYTSGPGAPAMREGGVEFQQHRHGYPSSSNLIHAPKDEVQMKSYSRTNGQPRPHPFSSYPPSHSSQHSSNSSTGPVSPSALPGPPPGQASHSAPLSPASRGGGGVKKVSGVGGTTYEISV</sequence>
<feature type="region of interest" description="Disordered" evidence="1">
    <location>
        <begin position="1"/>
        <end position="399"/>
    </location>
</feature>
<evidence type="ECO:0000313" key="3">
    <source>
        <dbReference type="Proteomes" id="UP001230051"/>
    </source>
</evidence>
<feature type="compositionally biased region" description="Polar residues" evidence="1">
    <location>
        <begin position="104"/>
        <end position="130"/>
    </location>
</feature>
<feature type="compositionally biased region" description="Low complexity" evidence="1">
    <location>
        <begin position="334"/>
        <end position="359"/>
    </location>
</feature>
<name>A0AAD8FSN2_ACIOX</name>
<keyword evidence="3" id="KW-1185">Reference proteome</keyword>
<feature type="compositionally biased region" description="Low complexity" evidence="1">
    <location>
        <begin position="225"/>
        <end position="240"/>
    </location>
</feature>
<reference evidence="2" key="1">
    <citation type="submission" date="2022-02" db="EMBL/GenBank/DDBJ databases">
        <title>Atlantic sturgeon de novo genome assembly.</title>
        <authorList>
            <person name="Stock M."/>
            <person name="Klopp C."/>
            <person name="Guiguen Y."/>
            <person name="Cabau C."/>
            <person name="Parinello H."/>
            <person name="Santidrian Yebra-Pimentel E."/>
            <person name="Kuhl H."/>
            <person name="Dirks R.P."/>
            <person name="Guessner J."/>
            <person name="Wuertz S."/>
            <person name="Du K."/>
            <person name="Schartl M."/>
        </authorList>
    </citation>
    <scope>NUCLEOTIDE SEQUENCE</scope>
    <source>
        <strain evidence="2">STURGEONOMICS-FGT-2020</strain>
        <tissue evidence="2">Whole blood</tissue>
    </source>
</reference>
<comment type="caution">
    <text evidence="2">The sequence shown here is derived from an EMBL/GenBank/DDBJ whole genome shotgun (WGS) entry which is preliminary data.</text>
</comment>
<feature type="compositionally biased region" description="Polar residues" evidence="1">
    <location>
        <begin position="1"/>
        <end position="13"/>
    </location>
</feature>
<accession>A0AAD8FSN2</accession>
<evidence type="ECO:0000313" key="2">
    <source>
        <dbReference type="EMBL" id="KAK1150602.1"/>
    </source>
</evidence>
<organism evidence="2 3">
    <name type="scientific">Acipenser oxyrinchus oxyrinchus</name>
    <dbReference type="NCBI Taxonomy" id="40147"/>
    <lineage>
        <taxon>Eukaryota</taxon>
        <taxon>Metazoa</taxon>
        <taxon>Chordata</taxon>
        <taxon>Craniata</taxon>
        <taxon>Vertebrata</taxon>
        <taxon>Euteleostomi</taxon>
        <taxon>Actinopterygii</taxon>
        <taxon>Chondrostei</taxon>
        <taxon>Acipenseriformes</taxon>
        <taxon>Acipenseridae</taxon>
        <taxon>Acipenser</taxon>
    </lineage>
</organism>
<evidence type="ECO:0000256" key="1">
    <source>
        <dbReference type="SAM" id="MobiDB-lite"/>
    </source>
</evidence>
<gene>
    <name evidence="2" type="primary">Zdhhc5</name>
    <name evidence="2" type="ORF">AOXY_G33603</name>
</gene>
<dbReference type="Proteomes" id="UP001230051">
    <property type="component" value="Unassembled WGS sequence"/>
</dbReference>
<protein>
    <submittedName>
        <fullName evidence="2">Palmitoyltransferase ZDHHC5-like</fullName>
    </submittedName>
</protein>
<feature type="compositionally biased region" description="Low complexity" evidence="1">
    <location>
        <begin position="132"/>
        <end position="146"/>
    </location>
</feature>
<feature type="compositionally biased region" description="Gly residues" evidence="1">
    <location>
        <begin position="379"/>
        <end position="392"/>
    </location>
</feature>
<dbReference type="EMBL" id="JAGXEW010000057">
    <property type="protein sequence ID" value="KAK1150602.1"/>
    <property type="molecule type" value="Genomic_DNA"/>
</dbReference>